<dbReference type="Gene3D" id="4.10.60.10">
    <property type="entry name" value="Zinc finger, CCHC-type"/>
    <property type="match status" value="1"/>
</dbReference>
<reference evidence="4" key="1">
    <citation type="journal article" date="2022" name="Int. J. Mol. Sci.">
        <title>Draft Genome of Tanacetum Coccineum: Genomic Comparison of Closely Related Tanacetum-Family Plants.</title>
        <authorList>
            <person name="Yamashiro T."/>
            <person name="Shiraishi A."/>
            <person name="Nakayama K."/>
            <person name="Satake H."/>
        </authorList>
    </citation>
    <scope>NUCLEOTIDE SEQUENCE</scope>
</reference>
<feature type="region of interest" description="Disordered" evidence="2">
    <location>
        <begin position="140"/>
        <end position="171"/>
    </location>
</feature>
<dbReference type="Proteomes" id="UP001151760">
    <property type="component" value="Unassembled WGS sequence"/>
</dbReference>
<dbReference type="InterPro" id="IPR001878">
    <property type="entry name" value="Znf_CCHC"/>
</dbReference>
<dbReference type="Pfam" id="PF00098">
    <property type="entry name" value="zf-CCHC"/>
    <property type="match status" value="1"/>
</dbReference>
<dbReference type="SUPFAM" id="SSF57756">
    <property type="entry name" value="Retrovirus zinc finger-like domains"/>
    <property type="match status" value="1"/>
</dbReference>
<keyword evidence="1" id="KW-0863">Zinc-finger</keyword>
<evidence type="ECO:0000313" key="5">
    <source>
        <dbReference type="Proteomes" id="UP001151760"/>
    </source>
</evidence>
<evidence type="ECO:0000259" key="3">
    <source>
        <dbReference type="PROSITE" id="PS50158"/>
    </source>
</evidence>
<feature type="domain" description="CCHC-type" evidence="3">
    <location>
        <begin position="467"/>
        <end position="483"/>
    </location>
</feature>
<organism evidence="4 5">
    <name type="scientific">Tanacetum coccineum</name>
    <dbReference type="NCBI Taxonomy" id="301880"/>
    <lineage>
        <taxon>Eukaryota</taxon>
        <taxon>Viridiplantae</taxon>
        <taxon>Streptophyta</taxon>
        <taxon>Embryophyta</taxon>
        <taxon>Tracheophyta</taxon>
        <taxon>Spermatophyta</taxon>
        <taxon>Magnoliopsida</taxon>
        <taxon>eudicotyledons</taxon>
        <taxon>Gunneridae</taxon>
        <taxon>Pentapetalae</taxon>
        <taxon>asterids</taxon>
        <taxon>campanulids</taxon>
        <taxon>Asterales</taxon>
        <taxon>Asteraceae</taxon>
        <taxon>Asteroideae</taxon>
        <taxon>Anthemideae</taxon>
        <taxon>Anthemidinae</taxon>
        <taxon>Tanacetum</taxon>
    </lineage>
</organism>
<protein>
    <submittedName>
        <fullName evidence="4">Integrase, catalytic region, zinc finger, CCHC-type containing protein</fullName>
    </submittedName>
</protein>
<evidence type="ECO:0000256" key="1">
    <source>
        <dbReference type="PROSITE-ProRule" id="PRU00047"/>
    </source>
</evidence>
<keyword evidence="1" id="KW-0479">Metal-binding</keyword>
<gene>
    <name evidence="4" type="ORF">Tco_1121494</name>
</gene>
<name>A0ABQ5IXW0_9ASTR</name>
<feature type="compositionally biased region" description="Polar residues" evidence="2">
    <location>
        <begin position="159"/>
        <end position="170"/>
    </location>
</feature>
<dbReference type="EMBL" id="BQNB010021312">
    <property type="protein sequence ID" value="GJU05064.1"/>
    <property type="molecule type" value="Genomic_DNA"/>
</dbReference>
<evidence type="ECO:0000313" key="4">
    <source>
        <dbReference type="EMBL" id="GJU05064.1"/>
    </source>
</evidence>
<dbReference type="InterPro" id="IPR036875">
    <property type="entry name" value="Znf_CCHC_sf"/>
</dbReference>
<evidence type="ECO:0000256" key="2">
    <source>
        <dbReference type="SAM" id="MobiDB-lite"/>
    </source>
</evidence>
<accession>A0ABQ5IXW0</accession>
<dbReference type="SMART" id="SM00343">
    <property type="entry name" value="ZnF_C2HC"/>
    <property type="match status" value="1"/>
</dbReference>
<sequence>MKLMSLLNDKSSSTTHANMAGANQHMTNDTKNMIDLVDKSDLNLIVGLLNGTLAKITHVGNLKLPSSVLNGKSPFSFVYGREPTLSHLRSFGCLCYATIVKGSDKETVFQYKMNKSSMSNVESETKVTNLNLFDFNDFETASKTPNSSPNDDEEETSVGEENQSKGNVGTNIDVPIFQNIFKNQTDKASQLRSTRSSKLPAKLNDYVLDNKFKYGLSRYANHFVLSAENCCFVSNLNKSSEASSYEEASKDVNWINFINDEMHALYENDAWELTNLPVGRKPIRSFLLEGFIFQVSDLKVSYSKFQKFRITDFGVSDLYTFSHLGFRIKSSKKDTRGSCPDPLSLVANSHAHSSNSHASSSYSHSPQPYYVTHPSFVIDNDDDYQGEIQGDAQEDKRTTGMMLLARAITQRYSTPTNNRLRSSSNSRNQAVIQDGRVDIQSKNVGYAGNGNQNAGRTNRNQGKTNVRCYNCNGKGHYARECPKLRVRDAKYFREQMLVTTKDEELNAAVIMMARIQPTDDKSNAKPTYDAEFISEVNASQVYMINGLLSKSDHEQCHHEKLETIIHTFVDDQIDSDIIFDDLYVDNNSGQAEHDTNVHDPSLHDFESLINNVQVEAKKQCKMNIELKKQKALLQQELETCQ</sequence>
<reference evidence="4" key="2">
    <citation type="submission" date="2022-01" db="EMBL/GenBank/DDBJ databases">
        <authorList>
            <person name="Yamashiro T."/>
            <person name="Shiraishi A."/>
            <person name="Satake H."/>
            <person name="Nakayama K."/>
        </authorList>
    </citation>
    <scope>NUCLEOTIDE SEQUENCE</scope>
</reference>
<keyword evidence="5" id="KW-1185">Reference proteome</keyword>
<proteinExistence type="predicted"/>
<comment type="caution">
    <text evidence="4">The sequence shown here is derived from an EMBL/GenBank/DDBJ whole genome shotgun (WGS) entry which is preliminary data.</text>
</comment>
<feature type="compositionally biased region" description="Polar residues" evidence="2">
    <location>
        <begin position="140"/>
        <end position="149"/>
    </location>
</feature>
<keyword evidence="1" id="KW-0862">Zinc</keyword>
<dbReference type="PROSITE" id="PS50158">
    <property type="entry name" value="ZF_CCHC"/>
    <property type="match status" value="1"/>
</dbReference>